<dbReference type="Proteomes" id="UP000239724">
    <property type="component" value="Unassembled WGS sequence"/>
</dbReference>
<evidence type="ECO:0000259" key="1">
    <source>
        <dbReference type="Pfam" id="PF01609"/>
    </source>
</evidence>
<dbReference type="PANTHER" id="PTHR30298">
    <property type="entry name" value="H REPEAT-ASSOCIATED PREDICTED TRANSPOSASE"/>
    <property type="match status" value="1"/>
</dbReference>
<dbReference type="AlphaFoldDB" id="A0A2S6NL68"/>
<dbReference type="GO" id="GO:0004803">
    <property type="term" value="F:transposase activity"/>
    <property type="evidence" value="ECO:0007669"/>
    <property type="project" value="InterPro"/>
</dbReference>
<accession>A0A2S6NL68</accession>
<comment type="caution">
    <text evidence="3">The sequence shown here is derived from an EMBL/GenBank/DDBJ whole genome shotgun (WGS) entry which is preliminary data.</text>
</comment>
<gene>
    <name evidence="3" type="ORF">CCS01_05820</name>
</gene>
<protein>
    <submittedName>
        <fullName evidence="3">ISAs1 family transposase</fullName>
    </submittedName>
</protein>
<dbReference type="InterPro" id="IPR047647">
    <property type="entry name" value="ISAs1_transpos"/>
</dbReference>
<dbReference type="Pfam" id="PF01609">
    <property type="entry name" value="DDE_Tnp_1"/>
    <property type="match status" value="1"/>
</dbReference>
<dbReference type="EMBL" id="NHRY01000063">
    <property type="protein sequence ID" value="PPQ36014.1"/>
    <property type="molecule type" value="Genomic_DNA"/>
</dbReference>
<reference evidence="3 4" key="1">
    <citation type="journal article" date="2018" name="Arch. Microbiol.">
        <title>New insights into the metabolic potential of the phototrophic purple bacterium Rhodopila globiformis DSM 161(T) from its draft genome sequence and evidence for a vanadium-dependent nitrogenase.</title>
        <authorList>
            <person name="Imhoff J.F."/>
            <person name="Rahn T."/>
            <person name="Kunzel S."/>
            <person name="Neulinger S.C."/>
        </authorList>
    </citation>
    <scope>NUCLEOTIDE SEQUENCE [LARGE SCALE GENOMIC DNA]</scope>
    <source>
        <strain evidence="3 4">DSM 161</strain>
    </source>
</reference>
<proteinExistence type="predicted"/>
<evidence type="ECO:0000313" key="3">
    <source>
        <dbReference type="EMBL" id="PPQ36014.1"/>
    </source>
</evidence>
<dbReference type="InterPro" id="IPR051698">
    <property type="entry name" value="Transposase_11-like"/>
</dbReference>
<organism evidence="3 4">
    <name type="scientific">Rhodopila globiformis</name>
    <name type="common">Rhodopseudomonas globiformis</name>
    <dbReference type="NCBI Taxonomy" id="1071"/>
    <lineage>
        <taxon>Bacteria</taxon>
        <taxon>Pseudomonadati</taxon>
        <taxon>Pseudomonadota</taxon>
        <taxon>Alphaproteobacteria</taxon>
        <taxon>Acetobacterales</taxon>
        <taxon>Acetobacteraceae</taxon>
        <taxon>Rhodopila</taxon>
    </lineage>
</organism>
<evidence type="ECO:0000259" key="2">
    <source>
        <dbReference type="Pfam" id="PF13808"/>
    </source>
</evidence>
<dbReference type="GO" id="GO:0006313">
    <property type="term" value="P:DNA transposition"/>
    <property type="evidence" value="ECO:0007669"/>
    <property type="project" value="InterPro"/>
</dbReference>
<name>A0A2S6NL68_RHOGL</name>
<dbReference type="Pfam" id="PF13808">
    <property type="entry name" value="DDE_Tnp_1_assoc"/>
    <property type="match status" value="1"/>
</dbReference>
<sequence length="364" mass="40428">MDQFIACWEELEDPRTGNAALHDFHELLMIALCTVLCGGQSAVDMARFARAKEAFLRSFLTLENGLPSHDTFSRLFRLLDPQAFGAAFQRFMARFADTVQGVVAIDGKVLRRSFDRASGKSALHMVSAWGCEQRLVLAQIATDAKSNEITAVPKLLAMLSLKGTIVTVDALNCQRAIAQQIVEQGGDYAMALKGNQGTLHDDVRTFLDDPARPATPSVQTVDADHGRIETRTATVCADIDWLQADHHWPGLAAIGKVERIRETAAKTTTETAYYLLSTALSAERFNAVARQHWGVENRLHWRLDVVMNEDQARTRLDNGPYNMAVLRHMAINVMQTNGDKDALRGKFQKAAWDNAYLARLLALF</sequence>
<dbReference type="InterPro" id="IPR032806">
    <property type="entry name" value="YbfD_N"/>
</dbReference>
<dbReference type="NCBIfam" id="NF033564">
    <property type="entry name" value="transpos_ISAs1"/>
    <property type="match status" value="1"/>
</dbReference>
<dbReference type="InterPro" id="IPR002559">
    <property type="entry name" value="Transposase_11"/>
</dbReference>
<dbReference type="GO" id="GO:0003677">
    <property type="term" value="F:DNA binding"/>
    <property type="evidence" value="ECO:0007669"/>
    <property type="project" value="InterPro"/>
</dbReference>
<feature type="domain" description="Transposase IS4-like" evidence="1">
    <location>
        <begin position="100"/>
        <end position="332"/>
    </location>
</feature>
<dbReference type="RefSeq" id="WP_104517908.1">
    <property type="nucleotide sequence ID" value="NZ_NHRY01000063.1"/>
</dbReference>
<feature type="domain" description="H repeat-associated protein N-terminal" evidence="2">
    <location>
        <begin position="7"/>
        <end position="92"/>
    </location>
</feature>
<evidence type="ECO:0000313" key="4">
    <source>
        <dbReference type="Proteomes" id="UP000239724"/>
    </source>
</evidence>
<dbReference type="OrthoDB" id="8001376at2"/>
<keyword evidence="4" id="KW-1185">Reference proteome</keyword>
<dbReference type="PANTHER" id="PTHR30298:SF0">
    <property type="entry name" value="PROTEIN YBFL-RELATED"/>
    <property type="match status" value="1"/>
</dbReference>